<dbReference type="GO" id="GO:0016491">
    <property type="term" value="F:oxidoreductase activity"/>
    <property type="evidence" value="ECO:0007669"/>
    <property type="project" value="UniProtKB-KW"/>
</dbReference>
<dbReference type="Gene3D" id="3.40.109.10">
    <property type="entry name" value="NADH Oxidase"/>
    <property type="match status" value="1"/>
</dbReference>
<dbReference type="AlphaFoldDB" id="L0F5L2"/>
<dbReference type="Proteomes" id="UP000010797">
    <property type="component" value="Chromosome"/>
</dbReference>
<dbReference type="STRING" id="871963.Desdi_0948"/>
<dbReference type="HOGENOM" id="CLU_070764_7_3_9"/>
<dbReference type="Pfam" id="PF00881">
    <property type="entry name" value="Nitroreductase"/>
    <property type="match status" value="1"/>
</dbReference>
<dbReference type="SUPFAM" id="SSF55469">
    <property type="entry name" value="FMN-dependent nitroreductase-like"/>
    <property type="match status" value="1"/>
</dbReference>
<dbReference type="OrthoDB" id="9783470at2"/>
<dbReference type="InterPro" id="IPR029479">
    <property type="entry name" value="Nitroreductase"/>
</dbReference>
<dbReference type="InterPro" id="IPR000415">
    <property type="entry name" value="Nitroreductase-like"/>
</dbReference>
<protein>
    <submittedName>
        <fullName evidence="4">Nitroreductase</fullName>
    </submittedName>
</protein>
<evidence type="ECO:0000259" key="3">
    <source>
        <dbReference type="Pfam" id="PF00881"/>
    </source>
</evidence>
<evidence type="ECO:0000256" key="2">
    <source>
        <dbReference type="ARBA" id="ARBA00023002"/>
    </source>
</evidence>
<keyword evidence="5" id="KW-1185">Reference proteome</keyword>
<dbReference type="PANTHER" id="PTHR43673:SF10">
    <property type="entry name" value="NADH DEHYDROGENASE_NAD(P)H NITROREDUCTASE XCC3605-RELATED"/>
    <property type="match status" value="1"/>
</dbReference>
<sequence length="175" mass="19761">MDIKDLLQRRRSIRKYTNTPIEKEKVDQLIRSALLSPTSCNGRPWEFIVVEDQELLEKLSVAKVGAQSLKGATLGIVVCADPQKSDVWVEDTSIASIMIQMQAQDLGLGSCWIQIRERNYQDGISAGDYLKKLLGIPEHLQVGSIISLGYPAETRPEHTDDELLLEKIHRNTYKQ</sequence>
<dbReference type="KEGG" id="ddl:Desdi_0948"/>
<accession>L0F5L2</accession>
<dbReference type="eggNOG" id="COG0778">
    <property type="taxonomic scope" value="Bacteria"/>
</dbReference>
<gene>
    <name evidence="4" type="ordered locus">Desdi_0948</name>
</gene>
<evidence type="ECO:0000256" key="1">
    <source>
        <dbReference type="ARBA" id="ARBA00007118"/>
    </source>
</evidence>
<reference evidence="5" key="1">
    <citation type="submission" date="2012-02" db="EMBL/GenBank/DDBJ databases">
        <title>Complete sequence of Desulfitobacterium dichloroeliminans LMG P-21439.</title>
        <authorList>
            <person name="Lucas S."/>
            <person name="Han J."/>
            <person name="Lapidus A."/>
            <person name="Cheng J.-F."/>
            <person name="Goodwin L."/>
            <person name="Pitluck S."/>
            <person name="Peters L."/>
            <person name="Ovchinnikova G."/>
            <person name="Teshima H."/>
            <person name="Detter J.C."/>
            <person name="Han C."/>
            <person name="Tapia R."/>
            <person name="Land M."/>
            <person name="Hauser L."/>
            <person name="Kyrpides N."/>
            <person name="Ivanova N."/>
            <person name="Pagani I."/>
            <person name="Kruse T."/>
            <person name="de Vos W.M."/>
            <person name="Boon N."/>
            <person name="Smidt H."/>
            <person name="Woyke T."/>
        </authorList>
    </citation>
    <scope>NUCLEOTIDE SEQUENCE [LARGE SCALE GENOMIC DNA]</scope>
    <source>
        <strain evidence="5">LMG P-21439 / DCA1</strain>
    </source>
</reference>
<evidence type="ECO:0000313" key="5">
    <source>
        <dbReference type="Proteomes" id="UP000010797"/>
    </source>
</evidence>
<name>L0F5L2_DESDL</name>
<comment type="similarity">
    <text evidence="1">Belongs to the nitroreductase family.</text>
</comment>
<feature type="domain" description="Nitroreductase" evidence="3">
    <location>
        <begin position="8"/>
        <end position="70"/>
    </location>
</feature>
<keyword evidence="2" id="KW-0560">Oxidoreductase</keyword>
<proteinExistence type="inferred from homology"/>
<dbReference type="PANTHER" id="PTHR43673">
    <property type="entry name" value="NAD(P)H NITROREDUCTASE YDGI-RELATED"/>
    <property type="match status" value="1"/>
</dbReference>
<dbReference type="RefSeq" id="WP_015261467.1">
    <property type="nucleotide sequence ID" value="NC_019903.1"/>
</dbReference>
<organism evidence="4 5">
    <name type="scientific">Desulfitobacterium dichloroeliminans (strain LMG P-21439 / DCA1)</name>
    <dbReference type="NCBI Taxonomy" id="871963"/>
    <lineage>
        <taxon>Bacteria</taxon>
        <taxon>Bacillati</taxon>
        <taxon>Bacillota</taxon>
        <taxon>Clostridia</taxon>
        <taxon>Eubacteriales</taxon>
        <taxon>Desulfitobacteriaceae</taxon>
        <taxon>Desulfitobacterium</taxon>
    </lineage>
</organism>
<dbReference type="CDD" id="cd02151">
    <property type="entry name" value="nitroreductase"/>
    <property type="match status" value="1"/>
</dbReference>
<evidence type="ECO:0000313" key="4">
    <source>
        <dbReference type="EMBL" id="AGA68467.1"/>
    </source>
</evidence>
<dbReference type="EMBL" id="CP003344">
    <property type="protein sequence ID" value="AGA68467.1"/>
    <property type="molecule type" value="Genomic_DNA"/>
</dbReference>